<organism evidence="1 2">
    <name type="scientific">Prauserella sediminis</name>
    <dbReference type="NCBI Taxonomy" id="577680"/>
    <lineage>
        <taxon>Bacteria</taxon>
        <taxon>Bacillati</taxon>
        <taxon>Actinomycetota</taxon>
        <taxon>Actinomycetes</taxon>
        <taxon>Pseudonocardiales</taxon>
        <taxon>Pseudonocardiaceae</taxon>
        <taxon>Prauserella</taxon>
        <taxon>Prauserella salsuginis group</taxon>
    </lineage>
</organism>
<dbReference type="AlphaFoldDB" id="A0A839Y1X6"/>
<protein>
    <submittedName>
        <fullName evidence="1">Uncharacterized protein</fullName>
    </submittedName>
</protein>
<dbReference type="RefSeq" id="WP_183787115.1">
    <property type="nucleotide sequence ID" value="NZ_JACIBS010000009.1"/>
</dbReference>
<proteinExistence type="predicted"/>
<name>A0A839Y1X6_9PSEU</name>
<keyword evidence="2" id="KW-1185">Reference proteome</keyword>
<dbReference type="EMBL" id="JACIBS010000009">
    <property type="protein sequence ID" value="MBB3665915.1"/>
    <property type="molecule type" value="Genomic_DNA"/>
</dbReference>
<gene>
    <name evidence="1" type="ORF">FB384_004874</name>
</gene>
<reference evidence="1 2" key="1">
    <citation type="submission" date="2020-08" db="EMBL/GenBank/DDBJ databases">
        <title>Sequencing the genomes of 1000 actinobacteria strains.</title>
        <authorList>
            <person name="Klenk H.-P."/>
        </authorList>
    </citation>
    <scope>NUCLEOTIDE SEQUENCE [LARGE SCALE GENOMIC DNA]</scope>
    <source>
        <strain evidence="1 2">DSM 45267</strain>
    </source>
</reference>
<sequence length="48" mass="5678">MGDLEIEVMKDLWKRVSVLDPEARVRAAEWLARAARDHRHEPDHDLPF</sequence>
<dbReference type="Proteomes" id="UP000564573">
    <property type="component" value="Unassembled WGS sequence"/>
</dbReference>
<accession>A0A839Y1X6</accession>
<evidence type="ECO:0000313" key="2">
    <source>
        <dbReference type="Proteomes" id="UP000564573"/>
    </source>
</evidence>
<evidence type="ECO:0000313" key="1">
    <source>
        <dbReference type="EMBL" id="MBB3665915.1"/>
    </source>
</evidence>
<comment type="caution">
    <text evidence="1">The sequence shown here is derived from an EMBL/GenBank/DDBJ whole genome shotgun (WGS) entry which is preliminary data.</text>
</comment>